<organism evidence="2 3">
    <name type="scientific">Candidatus Methanofastidiosum methylothiophilum</name>
    <dbReference type="NCBI Taxonomy" id="1705564"/>
    <lineage>
        <taxon>Archaea</taxon>
        <taxon>Methanobacteriati</taxon>
        <taxon>Methanobacteriota</taxon>
        <taxon>Stenosarchaea group</taxon>
        <taxon>Candidatus Methanofastidiosia</taxon>
        <taxon>Candidatus Methanofastidiosales</taxon>
        <taxon>Candidatus Methanofastidiosaceae</taxon>
        <taxon>Candidatus Methanofastidiosum</taxon>
    </lineage>
</organism>
<accession>A0A150J9X6</accession>
<keyword evidence="1" id="KW-0812">Transmembrane</keyword>
<proteinExistence type="predicted"/>
<dbReference type="EMBL" id="LNGD01000007">
    <property type="protein sequence ID" value="KYC54011.1"/>
    <property type="molecule type" value="Genomic_DNA"/>
</dbReference>
<gene>
    <name evidence="2" type="ORF">AMQ74_00245</name>
</gene>
<evidence type="ECO:0000313" key="2">
    <source>
        <dbReference type="EMBL" id="KYC54011.1"/>
    </source>
</evidence>
<sequence>MASTVLINLIFIGIISIMAYLRYLSGKKDLYKFIAIGFALFSVPYLMDVLRIYFYGRSEVELIILIVGYIAIIYGLMNK</sequence>
<comment type="caution">
    <text evidence="2">The sequence shown here is derived from an EMBL/GenBank/DDBJ whole genome shotgun (WGS) entry which is preliminary data.</text>
</comment>
<keyword evidence="1" id="KW-0472">Membrane</keyword>
<keyword evidence="1" id="KW-1133">Transmembrane helix</keyword>
<protein>
    <submittedName>
        <fullName evidence="2">Uncharacterized protein</fullName>
    </submittedName>
</protein>
<dbReference type="AlphaFoldDB" id="A0A150J9X6"/>
<evidence type="ECO:0000313" key="3">
    <source>
        <dbReference type="Proteomes" id="UP000075578"/>
    </source>
</evidence>
<feature type="transmembrane region" description="Helical" evidence="1">
    <location>
        <begin position="6"/>
        <end position="23"/>
    </location>
</feature>
<evidence type="ECO:0000256" key="1">
    <source>
        <dbReference type="SAM" id="Phobius"/>
    </source>
</evidence>
<name>A0A150J9X6_9EURY</name>
<feature type="transmembrane region" description="Helical" evidence="1">
    <location>
        <begin position="60"/>
        <end position="77"/>
    </location>
</feature>
<reference evidence="2 3" key="1">
    <citation type="journal article" date="2016" name="ISME J.">
        <title>Chasing the elusive Euryarchaeota class WSA2: genomes reveal a uniquely fastidious methyl-reducing methanogen.</title>
        <authorList>
            <person name="Nobu M.K."/>
            <person name="Narihiro T."/>
            <person name="Kuroda K."/>
            <person name="Mei R."/>
            <person name="Liu W.T."/>
        </authorList>
    </citation>
    <scope>NUCLEOTIDE SEQUENCE [LARGE SCALE GENOMIC DNA]</scope>
    <source>
        <strain evidence="2">U1lsi0528_Bin089</strain>
    </source>
</reference>
<feature type="transmembrane region" description="Helical" evidence="1">
    <location>
        <begin position="30"/>
        <end position="54"/>
    </location>
</feature>
<dbReference type="Proteomes" id="UP000075578">
    <property type="component" value="Unassembled WGS sequence"/>
</dbReference>